<dbReference type="PANTHER" id="PTHR35010">
    <property type="entry name" value="BLL4672 PROTEIN-RELATED"/>
    <property type="match status" value="1"/>
</dbReference>
<dbReference type="RefSeq" id="WP_306205388.1">
    <property type="nucleotide sequence ID" value="NZ_CP132353.1"/>
</dbReference>
<dbReference type="AlphaFoldDB" id="A0AA50HNG6"/>
<dbReference type="Proteomes" id="UP001228139">
    <property type="component" value="Chromosome"/>
</dbReference>
<dbReference type="Pfam" id="PF17765">
    <property type="entry name" value="MLTR_LBD"/>
    <property type="match status" value="1"/>
</dbReference>
<proteinExistence type="predicted"/>
<dbReference type="InterPro" id="IPR010982">
    <property type="entry name" value="Lambda_DNA-bd_dom_sf"/>
</dbReference>
<gene>
    <name evidence="2" type="ORF">Q3V30_10535</name>
</gene>
<evidence type="ECO:0000313" key="2">
    <source>
        <dbReference type="EMBL" id="WLS76940.1"/>
    </source>
</evidence>
<organism evidence="2 3">
    <name type="scientific">Erwinia pyri</name>
    <dbReference type="NCBI Taxonomy" id="3062598"/>
    <lineage>
        <taxon>Bacteria</taxon>
        <taxon>Pseudomonadati</taxon>
        <taxon>Pseudomonadota</taxon>
        <taxon>Gammaproteobacteria</taxon>
        <taxon>Enterobacterales</taxon>
        <taxon>Erwiniaceae</taxon>
        <taxon>Erwinia</taxon>
    </lineage>
</organism>
<protein>
    <submittedName>
        <fullName evidence="2">Helix-turn-helix transcriptional regulator</fullName>
    </submittedName>
</protein>
<name>A0AA50HNG6_9GAMM</name>
<dbReference type="EMBL" id="CP132353">
    <property type="protein sequence ID" value="WLS76940.1"/>
    <property type="molecule type" value="Genomic_DNA"/>
</dbReference>
<accession>A0AA50HNG6</accession>
<dbReference type="SUPFAM" id="SSF47413">
    <property type="entry name" value="lambda repressor-like DNA-binding domains"/>
    <property type="match status" value="1"/>
</dbReference>
<evidence type="ECO:0000259" key="1">
    <source>
        <dbReference type="SMART" id="SM00530"/>
    </source>
</evidence>
<dbReference type="InterPro" id="IPR041413">
    <property type="entry name" value="MLTR_LBD"/>
</dbReference>
<dbReference type="KEGG" id="epi:Q3V30_10535"/>
<dbReference type="SMART" id="SM00530">
    <property type="entry name" value="HTH_XRE"/>
    <property type="match status" value="1"/>
</dbReference>
<dbReference type="CDD" id="cd00093">
    <property type="entry name" value="HTH_XRE"/>
    <property type="match status" value="1"/>
</dbReference>
<dbReference type="Gene3D" id="1.10.260.40">
    <property type="entry name" value="lambda repressor-like DNA-binding domains"/>
    <property type="match status" value="1"/>
</dbReference>
<evidence type="ECO:0000313" key="3">
    <source>
        <dbReference type="Proteomes" id="UP001228139"/>
    </source>
</evidence>
<reference evidence="2 3" key="1">
    <citation type="submission" date="2023-07" db="EMBL/GenBank/DDBJ databases">
        <title>Pathogenic bacteria of pear tree diseases.</title>
        <authorList>
            <person name="Zhang Z."/>
            <person name="He L."/>
            <person name="Huang R."/>
        </authorList>
    </citation>
    <scope>NUCLEOTIDE SEQUENCE [LARGE SCALE GENOMIC DNA]</scope>
    <source>
        <strain evidence="2 3">DE2</strain>
    </source>
</reference>
<feature type="domain" description="HTH cro/C1-type" evidence="1">
    <location>
        <begin position="20"/>
        <end position="92"/>
    </location>
</feature>
<dbReference type="Pfam" id="PF13560">
    <property type="entry name" value="HTH_31"/>
    <property type="match status" value="1"/>
</dbReference>
<dbReference type="Gene3D" id="3.30.450.180">
    <property type="match status" value="1"/>
</dbReference>
<dbReference type="GO" id="GO:0003677">
    <property type="term" value="F:DNA binding"/>
    <property type="evidence" value="ECO:0007669"/>
    <property type="project" value="InterPro"/>
</dbReference>
<dbReference type="PANTHER" id="PTHR35010:SF2">
    <property type="entry name" value="BLL4672 PROTEIN"/>
    <property type="match status" value="1"/>
</dbReference>
<dbReference type="InterPro" id="IPR001387">
    <property type="entry name" value="Cro/C1-type_HTH"/>
</dbReference>
<keyword evidence="3" id="KW-1185">Reference proteome</keyword>
<sequence length="295" mass="33892">MPEILPVPVKENNRLLLGAFLRRRRESLDPDRLGLPRMRNRRTPGLRREEVAQMAEVGVTWYTWLEQGREIKASTKTLTAIALALQCNEAESRHLFSLAGHQYPVQAAAKVCARISAQGQIMLDALYPLPAVIQSARFDILGYNAAWQKLINVDLQAIPVEDRNCILLAFTHQGWRDSMLDWESVMPHMVGRFRAQMGDNLEDPHWKTMVDRLLSCSEEFREIWQRYEIREFENQVKRFFHPEAGALTLRQNNWFSAPRNGERLLVYIPEDENSAQALSQITGADVSAEPLKPES</sequence>